<dbReference type="EMBL" id="ML170211">
    <property type="protein sequence ID" value="TDL18158.1"/>
    <property type="molecule type" value="Genomic_DNA"/>
</dbReference>
<accession>A0A4Y7PSU7</accession>
<evidence type="ECO:0000313" key="2">
    <source>
        <dbReference type="Proteomes" id="UP000294933"/>
    </source>
</evidence>
<dbReference type="OrthoDB" id="8023605at2759"/>
<organism evidence="1 2">
    <name type="scientific">Rickenella mellea</name>
    <dbReference type="NCBI Taxonomy" id="50990"/>
    <lineage>
        <taxon>Eukaryota</taxon>
        <taxon>Fungi</taxon>
        <taxon>Dikarya</taxon>
        <taxon>Basidiomycota</taxon>
        <taxon>Agaricomycotina</taxon>
        <taxon>Agaricomycetes</taxon>
        <taxon>Hymenochaetales</taxon>
        <taxon>Rickenellaceae</taxon>
        <taxon>Rickenella</taxon>
    </lineage>
</organism>
<dbReference type="Proteomes" id="UP000294933">
    <property type="component" value="Unassembled WGS sequence"/>
</dbReference>
<gene>
    <name evidence="1" type="ORF">BD410DRAFT_728774</name>
</gene>
<sequence length="71" mass="7961">MTHEFRSGSPADALVFSLTRYLGPYVVVRRTQGGSYVLSEMDGTVLRNGVAAFRVIPYLTRQQFGFEDESI</sequence>
<name>A0A4Y7PSU7_9AGAM</name>
<dbReference type="STRING" id="50990.A0A4Y7PSU7"/>
<protein>
    <submittedName>
        <fullName evidence="1">Uncharacterized protein</fullName>
    </submittedName>
</protein>
<proteinExistence type="predicted"/>
<evidence type="ECO:0000313" key="1">
    <source>
        <dbReference type="EMBL" id="TDL18158.1"/>
    </source>
</evidence>
<dbReference type="VEuPathDB" id="FungiDB:BD410DRAFT_728774"/>
<reference evidence="1 2" key="1">
    <citation type="submission" date="2018-06" db="EMBL/GenBank/DDBJ databases">
        <title>A transcriptomic atlas of mushroom development highlights an independent origin of complex multicellularity.</title>
        <authorList>
            <consortium name="DOE Joint Genome Institute"/>
            <person name="Krizsan K."/>
            <person name="Almasi E."/>
            <person name="Merenyi Z."/>
            <person name="Sahu N."/>
            <person name="Viragh M."/>
            <person name="Koszo T."/>
            <person name="Mondo S."/>
            <person name="Kiss B."/>
            <person name="Balint B."/>
            <person name="Kues U."/>
            <person name="Barry K."/>
            <person name="Hegedus J.C."/>
            <person name="Henrissat B."/>
            <person name="Johnson J."/>
            <person name="Lipzen A."/>
            <person name="Ohm R."/>
            <person name="Nagy I."/>
            <person name="Pangilinan J."/>
            <person name="Yan J."/>
            <person name="Xiong Y."/>
            <person name="Grigoriev I.V."/>
            <person name="Hibbett D.S."/>
            <person name="Nagy L.G."/>
        </authorList>
    </citation>
    <scope>NUCLEOTIDE SEQUENCE [LARGE SCALE GENOMIC DNA]</scope>
    <source>
        <strain evidence="1 2">SZMC22713</strain>
    </source>
</reference>
<dbReference type="AlphaFoldDB" id="A0A4Y7PSU7"/>
<keyword evidence="2" id="KW-1185">Reference proteome</keyword>